<evidence type="ECO:0000313" key="2">
    <source>
        <dbReference type="EMBL" id="ATA56835.1"/>
    </source>
</evidence>
<proteinExistence type="predicted"/>
<accession>A0A250DR41</accession>
<evidence type="ECO:0000256" key="1">
    <source>
        <dbReference type="SAM" id="MobiDB-lite"/>
    </source>
</evidence>
<organism evidence="2 3">
    <name type="scientific">Variovorax boronicumulans</name>
    <dbReference type="NCBI Taxonomy" id="436515"/>
    <lineage>
        <taxon>Bacteria</taxon>
        <taxon>Pseudomonadati</taxon>
        <taxon>Pseudomonadota</taxon>
        <taxon>Betaproteobacteria</taxon>
        <taxon>Burkholderiales</taxon>
        <taxon>Comamonadaceae</taxon>
        <taxon>Variovorax</taxon>
    </lineage>
</organism>
<dbReference type="RefSeq" id="WP_095746897.1">
    <property type="nucleotide sequence ID" value="NZ_CP023284.1"/>
</dbReference>
<reference evidence="2 3" key="1">
    <citation type="submission" date="2017-09" db="EMBL/GenBank/DDBJ databases">
        <title>The diverse metabolic capabilities of V. boronicumulans make it an excellent choice for continued studies on novel biodegradation.</title>
        <authorList>
            <person name="Sun S."/>
        </authorList>
    </citation>
    <scope>NUCLEOTIDE SEQUENCE [LARGE SCALE GENOMIC DNA]</scope>
    <source>
        <strain evidence="2 3">J1</strain>
    </source>
</reference>
<gene>
    <name evidence="2" type="ORF">CKY39_29140</name>
</gene>
<dbReference type="KEGG" id="vbo:CKY39_29140"/>
<feature type="compositionally biased region" description="Basic and acidic residues" evidence="1">
    <location>
        <begin position="22"/>
        <end position="46"/>
    </location>
</feature>
<feature type="region of interest" description="Disordered" evidence="1">
    <location>
        <begin position="22"/>
        <end position="48"/>
    </location>
</feature>
<feature type="region of interest" description="Disordered" evidence="1">
    <location>
        <begin position="154"/>
        <end position="177"/>
    </location>
</feature>
<name>A0A250DR41_9BURK</name>
<dbReference type="EMBL" id="CP023284">
    <property type="protein sequence ID" value="ATA56835.1"/>
    <property type="molecule type" value="Genomic_DNA"/>
</dbReference>
<dbReference type="AlphaFoldDB" id="A0A250DR41"/>
<sequence length="177" mass="19805">MNPHASKKPLYRKVNTKARNVHHDFGGDYRHERNTKNNERSEETRRAMHGKHLRGLDYTPLCRFLLSKVGADWDQVHSEAVARLDRPEPIFWLVALREDEKKDVVRIGDASYYSGLFVDAEGKLRVVNPALGPEHMTPTCPCCTHTFNGIRFAGQSKETSSNPPVGPGAPARSGTAS</sequence>
<evidence type="ECO:0000313" key="3">
    <source>
        <dbReference type="Proteomes" id="UP000217154"/>
    </source>
</evidence>
<dbReference type="Proteomes" id="UP000217154">
    <property type="component" value="Chromosome"/>
</dbReference>
<protein>
    <submittedName>
        <fullName evidence="2">Uncharacterized protein</fullName>
    </submittedName>
</protein>